<evidence type="ECO:0000313" key="1">
    <source>
        <dbReference type="Ensembl" id="ENSCSAVP00000004999.1"/>
    </source>
</evidence>
<keyword evidence="2" id="KW-1185">Reference proteome</keyword>
<dbReference type="HOGENOM" id="CLU_2351913_0_0_1"/>
<dbReference type="InParanoid" id="H2YI50"/>
<reference evidence="1" key="3">
    <citation type="submission" date="2025-09" db="UniProtKB">
        <authorList>
            <consortium name="Ensembl"/>
        </authorList>
    </citation>
    <scope>IDENTIFICATION</scope>
</reference>
<organism evidence="1 2">
    <name type="scientific">Ciona savignyi</name>
    <name type="common">Pacific transparent sea squirt</name>
    <dbReference type="NCBI Taxonomy" id="51511"/>
    <lineage>
        <taxon>Eukaryota</taxon>
        <taxon>Metazoa</taxon>
        <taxon>Chordata</taxon>
        <taxon>Tunicata</taxon>
        <taxon>Ascidiacea</taxon>
        <taxon>Phlebobranchia</taxon>
        <taxon>Cionidae</taxon>
        <taxon>Ciona</taxon>
    </lineage>
</organism>
<reference evidence="2" key="1">
    <citation type="submission" date="2003-08" db="EMBL/GenBank/DDBJ databases">
        <authorList>
            <person name="Birren B."/>
            <person name="Nusbaum C."/>
            <person name="Abebe A."/>
            <person name="Abouelleil A."/>
            <person name="Adekoya E."/>
            <person name="Ait-zahra M."/>
            <person name="Allen N."/>
            <person name="Allen T."/>
            <person name="An P."/>
            <person name="Anderson M."/>
            <person name="Anderson S."/>
            <person name="Arachchi H."/>
            <person name="Armbruster J."/>
            <person name="Bachantsang P."/>
            <person name="Baldwin J."/>
            <person name="Barry A."/>
            <person name="Bayul T."/>
            <person name="Blitshsteyn B."/>
            <person name="Bloom T."/>
            <person name="Blye J."/>
            <person name="Boguslavskiy L."/>
            <person name="Borowsky M."/>
            <person name="Boukhgalter B."/>
            <person name="Brunache A."/>
            <person name="Butler J."/>
            <person name="Calixte N."/>
            <person name="Calvo S."/>
            <person name="Camarata J."/>
            <person name="Campo K."/>
            <person name="Chang J."/>
            <person name="Cheshatsang Y."/>
            <person name="Citroen M."/>
            <person name="Collymore A."/>
            <person name="Considine T."/>
            <person name="Cook A."/>
            <person name="Cooke P."/>
            <person name="Corum B."/>
            <person name="Cuomo C."/>
            <person name="David R."/>
            <person name="Dawoe T."/>
            <person name="Degray S."/>
            <person name="Dodge S."/>
            <person name="Dooley K."/>
            <person name="Dorje P."/>
            <person name="Dorjee K."/>
            <person name="Dorris L."/>
            <person name="Duffey N."/>
            <person name="Dupes A."/>
            <person name="Elkins T."/>
            <person name="Engels R."/>
            <person name="Erickson J."/>
            <person name="Farina A."/>
            <person name="Faro S."/>
            <person name="Ferreira P."/>
            <person name="Fischer H."/>
            <person name="Fitzgerald M."/>
            <person name="Foley K."/>
            <person name="Gage D."/>
            <person name="Galagan J."/>
            <person name="Gearin G."/>
            <person name="Gnerre S."/>
            <person name="Gnirke A."/>
            <person name="Goyette A."/>
            <person name="Graham J."/>
            <person name="Grandbois E."/>
            <person name="Gyaltsen K."/>
            <person name="Hafez N."/>
            <person name="Hagopian D."/>
            <person name="Hagos B."/>
            <person name="Hall J."/>
            <person name="Hatcher B."/>
            <person name="Heller A."/>
            <person name="Higgins H."/>
            <person name="Honan T."/>
            <person name="Horn A."/>
            <person name="Houde N."/>
            <person name="Hughes L."/>
            <person name="Hulme W."/>
            <person name="Husby E."/>
            <person name="Iliev I."/>
            <person name="Jaffe D."/>
            <person name="Jones C."/>
            <person name="Kamal M."/>
            <person name="Kamat A."/>
            <person name="Kamvysselis M."/>
            <person name="Karlsson E."/>
            <person name="Kells C."/>
            <person name="Kieu A."/>
            <person name="Kisner P."/>
            <person name="Kodira C."/>
            <person name="Kulbokas E."/>
            <person name="Labutti K."/>
            <person name="Lama D."/>
            <person name="Landers T."/>
            <person name="Leger J."/>
            <person name="Levine S."/>
            <person name="Lewis D."/>
            <person name="Lewis T."/>
            <person name="Lindblad-toh K."/>
            <person name="Liu X."/>
            <person name="Lokyitsang T."/>
            <person name="Lokyitsang Y."/>
            <person name="Lucien O."/>
            <person name="Lui A."/>
            <person name="Ma L.J."/>
            <person name="Mabbitt R."/>
            <person name="Macdonald J."/>
            <person name="Maclean C."/>
            <person name="Major J."/>
            <person name="Manning J."/>
            <person name="Marabella R."/>
            <person name="Maru K."/>
            <person name="Matthews C."/>
            <person name="Mauceli E."/>
            <person name="Mccarthy M."/>
            <person name="Mcdonough S."/>
            <person name="Mcghee T."/>
            <person name="Meldrim J."/>
            <person name="Meneus L."/>
            <person name="Mesirov J."/>
            <person name="Mihalev A."/>
            <person name="Mihova T."/>
            <person name="Mikkelsen T."/>
            <person name="Mlenga V."/>
            <person name="Moru K."/>
            <person name="Mozes J."/>
            <person name="Mulrain L."/>
            <person name="Munson G."/>
            <person name="Naylor J."/>
            <person name="Newes C."/>
            <person name="Nguyen C."/>
            <person name="Nguyen N."/>
            <person name="Nguyen T."/>
            <person name="Nicol R."/>
            <person name="Nielsen C."/>
            <person name="Nizzari M."/>
            <person name="Norbu C."/>
            <person name="Norbu N."/>
            <person name="O'donnell P."/>
            <person name="Okoawo O."/>
            <person name="O'leary S."/>
            <person name="Omotosho B."/>
            <person name="O'neill K."/>
            <person name="Osman S."/>
            <person name="Parker S."/>
            <person name="Perrin D."/>
            <person name="Phunkhang P."/>
            <person name="Piqani B."/>
            <person name="Purcell S."/>
            <person name="Rachupka T."/>
            <person name="Ramasamy U."/>
            <person name="Rameau R."/>
            <person name="Ray V."/>
            <person name="Raymond C."/>
            <person name="Retta R."/>
            <person name="Richardson S."/>
            <person name="Rise C."/>
            <person name="Rodriguez J."/>
            <person name="Rogers J."/>
            <person name="Rogov P."/>
            <person name="Rutman M."/>
            <person name="Schupbach R."/>
            <person name="Seaman C."/>
            <person name="Settipalli S."/>
            <person name="Sharpe T."/>
            <person name="Sheridan J."/>
            <person name="Sherpa N."/>
            <person name="Shi J."/>
            <person name="Smirnov S."/>
            <person name="Smith C."/>
            <person name="Sougnez C."/>
            <person name="Spencer B."/>
            <person name="Stalker J."/>
            <person name="Stange-thomann N."/>
            <person name="Stavropoulos S."/>
            <person name="Stetson K."/>
            <person name="Stone C."/>
            <person name="Stone S."/>
            <person name="Stubbs M."/>
            <person name="Talamas J."/>
            <person name="Tchuinga P."/>
            <person name="Tenzing P."/>
            <person name="Tesfaye S."/>
            <person name="Theodore J."/>
            <person name="Thoulutsang Y."/>
            <person name="Topham K."/>
            <person name="Towey S."/>
            <person name="Tsamla T."/>
            <person name="Tsomo N."/>
            <person name="Vallee D."/>
            <person name="Vassiliev H."/>
            <person name="Venkataraman V."/>
            <person name="Vinson J."/>
            <person name="Vo A."/>
            <person name="Wade C."/>
            <person name="Wang S."/>
            <person name="Wangchuk T."/>
            <person name="Wangdi T."/>
            <person name="Whittaker C."/>
            <person name="Wilkinson J."/>
            <person name="Wu Y."/>
            <person name="Wyman D."/>
            <person name="Yadav S."/>
            <person name="Yang S."/>
            <person name="Yang X."/>
            <person name="Yeager S."/>
            <person name="Yee E."/>
            <person name="Young G."/>
            <person name="Zainoun J."/>
            <person name="Zembeck L."/>
            <person name="Zimmer A."/>
            <person name="Zody M."/>
            <person name="Lander E."/>
        </authorList>
    </citation>
    <scope>NUCLEOTIDE SEQUENCE [LARGE SCALE GENOMIC DNA]</scope>
</reference>
<dbReference type="PANTHER" id="PTHR14918:SF3">
    <property type="entry name" value="KICSTOR COMPLEX PROTEIN SZT2"/>
    <property type="match status" value="1"/>
</dbReference>
<name>H2YI50_CIOSA</name>
<dbReference type="PANTHER" id="PTHR14918">
    <property type="entry name" value="KICSTOR COMPLEX PROTEIN SZT2"/>
    <property type="match status" value="1"/>
</dbReference>
<dbReference type="STRING" id="51511.ENSCSAVP00000004999"/>
<protein>
    <submittedName>
        <fullName evidence="1">Uncharacterized protein</fullName>
    </submittedName>
</protein>
<dbReference type="Ensembl" id="ENSCSAVT00000005070.1">
    <property type="protein sequence ID" value="ENSCSAVP00000004999.1"/>
    <property type="gene ID" value="ENSCSAVG00000002981.1"/>
</dbReference>
<sequence>MQEAYTQLPNFWLIIQIKDDCANVFFHRRNSTKVLTTVKAEHARMFVAIVENARSACRATNQILLLKELHDTHISRSLLIENPVEDIWKNPSYNHSS</sequence>
<dbReference type="Proteomes" id="UP000007875">
    <property type="component" value="Unassembled WGS sequence"/>
</dbReference>
<dbReference type="InterPro" id="IPR033228">
    <property type="entry name" value="SZT2"/>
</dbReference>
<evidence type="ECO:0000313" key="2">
    <source>
        <dbReference type="Proteomes" id="UP000007875"/>
    </source>
</evidence>
<accession>H2YI50</accession>
<reference evidence="1" key="2">
    <citation type="submission" date="2025-08" db="UniProtKB">
        <authorList>
            <consortium name="Ensembl"/>
        </authorList>
    </citation>
    <scope>IDENTIFICATION</scope>
</reference>
<proteinExistence type="predicted"/>
<dbReference type="GO" id="GO:0005777">
    <property type="term" value="C:peroxisome"/>
    <property type="evidence" value="ECO:0007669"/>
    <property type="project" value="InterPro"/>
</dbReference>
<dbReference type="AlphaFoldDB" id="H2YI50"/>